<dbReference type="InterPro" id="IPR024661">
    <property type="entry name" value="RNA_pol_III_Rpc31"/>
</dbReference>
<comment type="subcellular location">
    <subcellularLocation>
        <location evidence="1">Nucleus</location>
    </subcellularLocation>
</comment>
<feature type="compositionally biased region" description="Acidic residues" evidence="4">
    <location>
        <begin position="123"/>
        <end position="142"/>
    </location>
</feature>
<keyword evidence="3" id="KW-0539">Nucleus</keyword>
<organism evidence="5 6">
    <name type="scientific">Iris pallida</name>
    <name type="common">Sweet iris</name>
    <dbReference type="NCBI Taxonomy" id="29817"/>
    <lineage>
        <taxon>Eukaryota</taxon>
        <taxon>Viridiplantae</taxon>
        <taxon>Streptophyta</taxon>
        <taxon>Embryophyta</taxon>
        <taxon>Tracheophyta</taxon>
        <taxon>Spermatophyta</taxon>
        <taxon>Magnoliopsida</taxon>
        <taxon>Liliopsida</taxon>
        <taxon>Asparagales</taxon>
        <taxon>Iridaceae</taxon>
        <taxon>Iridoideae</taxon>
        <taxon>Irideae</taxon>
        <taxon>Iris</taxon>
    </lineage>
</organism>
<reference evidence="5" key="2">
    <citation type="submission" date="2023-04" db="EMBL/GenBank/DDBJ databases">
        <authorList>
            <person name="Bruccoleri R.E."/>
            <person name="Oakeley E.J."/>
            <person name="Faust A.-M."/>
            <person name="Dessus-Babus S."/>
            <person name="Altorfer M."/>
            <person name="Burckhardt D."/>
            <person name="Oertli M."/>
            <person name="Naumann U."/>
            <person name="Petersen F."/>
            <person name="Wong J."/>
        </authorList>
    </citation>
    <scope>NUCLEOTIDE SEQUENCE</scope>
    <source>
        <strain evidence="5">GSM-AAB239-AS_SAM_17_03QT</strain>
        <tissue evidence="5">Leaf</tissue>
    </source>
</reference>
<dbReference type="Pfam" id="PF11705">
    <property type="entry name" value="RNA_pol_3_Rpc31"/>
    <property type="match status" value="1"/>
</dbReference>
<gene>
    <name evidence="5" type="ORF">M6B38_165695</name>
</gene>
<evidence type="ECO:0000256" key="1">
    <source>
        <dbReference type="ARBA" id="ARBA00004123"/>
    </source>
</evidence>
<dbReference type="PIRSF" id="PIRSF000777">
    <property type="entry name" value="RNA_polIII_C31"/>
    <property type="match status" value="1"/>
</dbReference>
<evidence type="ECO:0000256" key="4">
    <source>
        <dbReference type="SAM" id="MobiDB-lite"/>
    </source>
</evidence>
<proteinExistence type="inferred from homology"/>
<comment type="caution">
    <text evidence="5">The sequence shown here is derived from an EMBL/GenBank/DDBJ whole genome shotgun (WGS) entry which is preliminary data.</text>
</comment>
<keyword evidence="6" id="KW-1185">Reference proteome</keyword>
<comment type="similarity">
    <text evidence="2">Belongs to the eukaryotic RPC7 RNA polymerase subunit family.</text>
</comment>
<protein>
    <submittedName>
        <fullName evidence="5">Uncharacterized protein</fullName>
    </submittedName>
</protein>
<evidence type="ECO:0000256" key="2">
    <source>
        <dbReference type="ARBA" id="ARBA00008352"/>
    </source>
</evidence>
<evidence type="ECO:0000256" key="3">
    <source>
        <dbReference type="ARBA" id="ARBA00023242"/>
    </source>
</evidence>
<accession>A0AAX6EXL8</accession>
<dbReference type="PANTHER" id="PTHR15367">
    <property type="entry name" value="DNA-DIRECTED RNA POLYMERASE III"/>
    <property type="match status" value="1"/>
</dbReference>
<feature type="region of interest" description="Disordered" evidence="4">
    <location>
        <begin position="106"/>
        <end position="161"/>
    </location>
</feature>
<dbReference type="AlphaFoldDB" id="A0AAX6EXL8"/>
<dbReference type="EMBL" id="JANAVB010033219">
    <property type="protein sequence ID" value="KAJ6808804.1"/>
    <property type="molecule type" value="Genomic_DNA"/>
</dbReference>
<dbReference type="PANTHER" id="PTHR15367:SF2">
    <property type="entry name" value="DNA-DIRECTED RNA POLYMERASE III SUBUNIT"/>
    <property type="match status" value="1"/>
</dbReference>
<dbReference type="GO" id="GO:0005666">
    <property type="term" value="C:RNA polymerase III complex"/>
    <property type="evidence" value="ECO:0007669"/>
    <property type="project" value="TreeGrafter"/>
</dbReference>
<dbReference type="GO" id="GO:0006383">
    <property type="term" value="P:transcription by RNA polymerase III"/>
    <property type="evidence" value="ECO:0007669"/>
    <property type="project" value="InterPro"/>
</dbReference>
<evidence type="ECO:0000313" key="6">
    <source>
        <dbReference type="Proteomes" id="UP001140949"/>
    </source>
</evidence>
<sequence>MKKHFEFEKFWKDSCYYLEPEASNSSCVDIERYSDRFKKSAKAKREEFESTLKLTLRNFPSELLQDVQHDSKKLQLDQESVPQLTRCWTGYLSDWSIMQRLKRNLRQGTGKEGKVKRKKSEDDKNDSEEEEEEQLEEENEEDYTQKKILSDNEDDYNMQLD</sequence>
<dbReference type="Proteomes" id="UP001140949">
    <property type="component" value="Unassembled WGS sequence"/>
</dbReference>
<reference evidence="5" key="1">
    <citation type="journal article" date="2023" name="GigaByte">
        <title>Genome assembly of the bearded iris, Iris pallida Lam.</title>
        <authorList>
            <person name="Bruccoleri R.E."/>
            <person name="Oakeley E.J."/>
            <person name="Faust A.M.E."/>
            <person name="Altorfer M."/>
            <person name="Dessus-Babus S."/>
            <person name="Burckhardt D."/>
            <person name="Oertli M."/>
            <person name="Naumann U."/>
            <person name="Petersen F."/>
            <person name="Wong J."/>
        </authorList>
    </citation>
    <scope>NUCLEOTIDE SEQUENCE</scope>
    <source>
        <strain evidence="5">GSM-AAB239-AS_SAM_17_03QT</strain>
    </source>
</reference>
<evidence type="ECO:0000313" key="5">
    <source>
        <dbReference type="EMBL" id="KAJ6808804.1"/>
    </source>
</evidence>
<feature type="compositionally biased region" description="Acidic residues" evidence="4">
    <location>
        <begin position="151"/>
        <end position="161"/>
    </location>
</feature>
<name>A0AAX6EXL8_IRIPA</name>